<dbReference type="SUPFAM" id="SSF54626">
    <property type="entry name" value="Chalcone isomerase"/>
    <property type="match status" value="1"/>
</dbReference>
<dbReference type="PANTHER" id="PTHR47284">
    <property type="entry name" value="FATTY-ACID-BINDING PROTEIN 2"/>
    <property type="match status" value="1"/>
</dbReference>
<name>A0ABR4NTJ1_9SACH</name>
<evidence type="ECO:0000256" key="3">
    <source>
        <dbReference type="ARBA" id="ARBA00018755"/>
    </source>
</evidence>
<feature type="transmembrane region" description="Helical" evidence="6">
    <location>
        <begin position="106"/>
        <end position="125"/>
    </location>
</feature>
<gene>
    <name evidence="8" type="ORF">RNJ44_00311</name>
</gene>
<evidence type="ECO:0000256" key="4">
    <source>
        <dbReference type="ARBA" id="ARBA00022946"/>
    </source>
</evidence>
<evidence type="ECO:0000256" key="1">
    <source>
        <dbReference type="ARBA" id="ARBA00004173"/>
    </source>
</evidence>
<dbReference type="EMBL" id="JBEVYD010000006">
    <property type="protein sequence ID" value="KAL3231776.1"/>
    <property type="molecule type" value="Genomic_DNA"/>
</dbReference>
<dbReference type="InterPro" id="IPR016087">
    <property type="entry name" value="Chalcone_isomerase"/>
</dbReference>
<evidence type="ECO:0000259" key="7">
    <source>
        <dbReference type="Pfam" id="PF16035"/>
    </source>
</evidence>
<comment type="similarity">
    <text evidence="2">Belongs to the AIM18/AIM46 family.</text>
</comment>
<comment type="caution">
    <text evidence="8">The sequence shown here is derived from an EMBL/GenBank/DDBJ whole genome shotgun (WGS) entry which is preliminary data.</text>
</comment>
<evidence type="ECO:0000256" key="2">
    <source>
        <dbReference type="ARBA" id="ARBA00009111"/>
    </source>
</evidence>
<keyword evidence="6" id="KW-0472">Membrane</keyword>
<evidence type="ECO:0000313" key="8">
    <source>
        <dbReference type="EMBL" id="KAL3231776.1"/>
    </source>
</evidence>
<feature type="domain" description="Chalcone isomerase" evidence="7">
    <location>
        <begin position="98"/>
        <end position="298"/>
    </location>
</feature>
<dbReference type="InterPro" id="IPR036298">
    <property type="entry name" value="Chalcone_isomerase_sf"/>
</dbReference>
<protein>
    <recommendedName>
        <fullName evidence="3">Altered inheritance of mitochondria protein 18, mitochondrial</fullName>
    </recommendedName>
</protein>
<keyword evidence="5" id="KW-0496">Mitochondrion</keyword>
<keyword evidence="6" id="KW-0812">Transmembrane</keyword>
<proteinExistence type="inferred from homology"/>
<dbReference type="Pfam" id="PF16035">
    <property type="entry name" value="Chalcone_2"/>
    <property type="match status" value="1"/>
</dbReference>
<evidence type="ECO:0000313" key="9">
    <source>
        <dbReference type="Proteomes" id="UP001623330"/>
    </source>
</evidence>
<feature type="transmembrane region" description="Helical" evidence="6">
    <location>
        <begin position="45"/>
        <end position="63"/>
    </location>
</feature>
<organism evidence="8 9">
    <name type="scientific">Nakaseomyces bracarensis</name>
    <dbReference type="NCBI Taxonomy" id="273131"/>
    <lineage>
        <taxon>Eukaryota</taxon>
        <taxon>Fungi</taxon>
        <taxon>Dikarya</taxon>
        <taxon>Ascomycota</taxon>
        <taxon>Saccharomycotina</taxon>
        <taxon>Saccharomycetes</taxon>
        <taxon>Saccharomycetales</taxon>
        <taxon>Saccharomycetaceae</taxon>
        <taxon>Nakaseomyces</taxon>
    </lineage>
</organism>
<comment type="subcellular location">
    <subcellularLocation>
        <location evidence="1">Mitochondrion</location>
    </subcellularLocation>
</comment>
<reference evidence="8 9" key="1">
    <citation type="submission" date="2024-05" db="EMBL/GenBank/DDBJ databases">
        <title>Long read based assembly of the Candida bracarensis genome reveals expanded adhesin content.</title>
        <authorList>
            <person name="Marcet-Houben M."/>
            <person name="Ksiezopolska E."/>
            <person name="Gabaldon T."/>
        </authorList>
    </citation>
    <scope>NUCLEOTIDE SEQUENCE [LARGE SCALE GENOMIC DNA]</scope>
    <source>
        <strain evidence="8 9">CBM6</strain>
    </source>
</reference>
<evidence type="ECO:0000256" key="6">
    <source>
        <dbReference type="SAM" id="Phobius"/>
    </source>
</evidence>
<accession>A0ABR4NTJ1</accession>
<dbReference type="InterPro" id="IPR016088">
    <property type="entry name" value="Chalcone_isomerase_3-sand"/>
</dbReference>
<evidence type="ECO:0000256" key="5">
    <source>
        <dbReference type="ARBA" id="ARBA00023128"/>
    </source>
</evidence>
<keyword evidence="6" id="KW-1133">Transmembrane helix</keyword>
<sequence length="305" mass="33564">MLRTIVRRPLLRGSAAIRVKPVSFIGRRLQSTAPQAKSQKVSNSWTVSGFVSAAIIAGTYYYTKDMDQHENDGKTVHVDDSVTPFPVVLSSPTYPVSTKYDLLGSGIRSVSILTFKAYALGIYIARQDKKKVAEVLDSNFLAKNFIDLDPTKSHAENVRVALDDPEKSRIVIDNLLDSNIRLVAKLTPIKNASAKLLKDGIVKNVQMHPDAAKNENTLADGIKEVEEAINIKGAVPKDDDFLMELLSDGSLQFSYYNRRKDTITELGKVNQPLIGKYLFAQYLSGPHPVSPGTKDQCAETLASLV</sequence>
<dbReference type="Proteomes" id="UP001623330">
    <property type="component" value="Unassembled WGS sequence"/>
</dbReference>
<dbReference type="PANTHER" id="PTHR47284:SF3">
    <property type="entry name" value="FATTY-ACID-BINDING PROTEIN 2"/>
    <property type="match status" value="1"/>
</dbReference>
<dbReference type="Gene3D" id="3.50.70.10">
    <property type="match status" value="1"/>
</dbReference>
<keyword evidence="4" id="KW-0809">Transit peptide</keyword>
<keyword evidence="9" id="KW-1185">Reference proteome</keyword>